<protein>
    <submittedName>
        <fullName evidence="2">HNH endonuclease</fullName>
    </submittedName>
</protein>
<dbReference type="Proteomes" id="UP000309668">
    <property type="component" value="Unassembled WGS sequence"/>
</dbReference>
<name>A0A5S3P003_9SPHN</name>
<evidence type="ECO:0000313" key="2">
    <source>
        <dbReference type="EMBL" id="TMM46110.1"/>
    </source>
</evidence>
<dbReference type="AlphaFoldDB" id="A0A5S3P003"/>
<proteinExistence type="predicted"/>
<keyword evidence="3" id="KW-1185">Reference proteome</keyword>
<dbReference type="OrthoDB" id="7181882at2"/>
<sequence>MRHPHRTKDEDSKLPFTVPTITKPFADYKWRWMEFTPVESFNRIDILLGVARAIQDVEGELASSNAFNARLQKVQTDLLPTGSPSLTSTNTDRNLIRRQGRYWRGLDILAPVGAGEGHGMTLTPMGRSFANGSVSPDDFVRHAIATHRLPNPSIDTAKRVQEWHGAGLSMRPLSIIVSVLTALAAQAGPNAAYLTNEQLHRVLVPLSIVNKDPDFLAEAVLAFRQDKSPFALLPNCAPGANDRRMLREHLLFLHYGDVLTLEDVGENYRDRFRLRETDAAIAVEAIQGLHEASLDERENAVADAIVTVQRNRRSVEVLDRPSQAKFRRDVLGACDSKCLITGETLQDVLIACHIHEVKDGGSDHVSNGITLRADLHILFDSQKLRIGDEGQVTLAPDIAEFPSYSALPANIELPEHLNKAALRIRYEYGIVS</sequence>
<accession>A0A5S3P003</accession>
<comment type="caution">
    <text evidence="2">The sequence shown here is derived from an EMBL/GenBank/DDBJ whole genome shotgun (WGS) entry which is preliminary data.</text>
</comment>
<evidence type="ECO:0000313" key="3">
    <source>
        <dbReference type="Proteomes" id="UP000309668"/>
    </source>
</evidence>
<evidence type="ECO:0000259" key="1">
    <source>
        <dbReference type="Pfam" id="PF13391"/>
    </source>
</evidence>
<dbReference type="EMBL" id="VCAO01000009">
    <property type="protein sequence ID" value="TMM46110.1"/>
    <property type="molecule type" value="Genomic_DNA"/>
</dbReference>
<keyword evidence="2" id="KW-0378">Hydrolase</keyword>
<keyword evidence="2" id="KW-0255">Endonuclease</keyword>
<reference evidence="2 3" key="1">
    <citation type="submission" date="2019-05" db="EMBL/GenBank/DDBJ databases">
        <title>Erythrobacter marisflavi sp. nov., isolated from isolated from water of an estuary environment.</title>
        <authorList>
            <person name="Yoon J.-H."/>
        </authorList>
    </citation>
    <scope>NUCLEOTIDE SEQUENCE [LARGE SCALE GENOMIC DNA]</scope>
    <source>
        <strain evidence="2 3">KEM-5</strain>
    </source>
</reference>
<gene>
    <name evidence="2" type="ORF">FEV51_11750</name>
</gene>
<dbReference type="Pfam" id="PF13391">
    <property type="entry name" value="HNH_2"/>
    <property type="match status" value="1"/>
</dbReference>
<keyword evidence="2" id="KW-0540">Nuclease</keyword>
<dbReference type="GO" id="GO:0004519">
    <property type="term" value="F:endonuclease activity"/>
    <property type="evidence" value="ECO:0007669"/>
    <property type="project" value="UniProtKB-KW"/>
</dbReference>
<organism evidence="2 3">
    <name type="scientific">Qipengyuania marisflavi</name>
    <dbReference type="NCBI Taxonomy" id="2486356"/>
    <lineage>
        <taxon>Bacteria</taxon>
        <taxon>Pseudomonadati</taxon>
        <taxon>Pseudomonadota</taxon>
        <taxon>Alphaproteobacteria</taxon>
        <taxon>Sphingomonadales</taxon>
        <taxon>Erythrobacteraceae</taxon>
        <taxon>Qipengyuania</taxon>
    </lineage>
</organism>
<dbReference type="InterPro" id="IPR003615">
    <property type="entry name" value="HNH_nuc"/>
</dbReference>
<feature type="domain" description="HNH nuclease" evidence="1">
    <location>
        <begin position="338"/>
        <end position="382"/>
    </location>
</feature>